<dbReference type="AlphaFoldDB" id="A0A812C538"/>
<protein>
    <submittedName>
        <fullName evidence="3">Uncharacterized protein</fullName>
    </submittedName>
</protein>
<dbReference type="EMBL" id="CAHIKZ030001093">
    <property type="protein sequence ID" value="CAE1252201.1"/>
    <property type="molecule type" value="Genomic_DNA"/>
</dbReference>
<evidence type="ECO:0000313" key="4">
    <source>
        <dbReference type="Proteomes" id="UP000597762"/>
    </source>
</evidence>
<feature type="compositionally biased region" description="Basic and acidic residues" evidence="1">
    <location>
        <begin position="100"/>
        <end position="110"/>
    </location>
</feature>
<organism evidence="3 4">
    <name type="scientific">Acanthosepion pharaonis</name>
    <name type="common">Pharaoh cuttlefish</name>
    <name type="synonym">Sepia pharaonis</name>
    <dbReference type="NCBI Taxonomy" id="158019"/>
    <lineage>
        <taxon>Eukaryota</taxon>
        <taxon>Metazoa</taxon>
        <taxon>Spiralia</taxon>
        <taxon>Lophotrochozoa</taxon>
        <taxon>Mollusca</taxon>
        <taxon>Cephalopoda</taxon>
        <taxon>Coleoidea</taxon>
        <taxon>Decapodiformes</taxon>
        <taxon>Sepiida</taxon>
        <taxon>Sepiina</taxon>
        <taxon>Sepiidae</taxon>
        <taxon>Acanthosepion</taxon>
    </lineage>
</organism>
<reference evidence="3" key="1">
    <citation type="submission" date="2021-01" db="EMBL/GenBank/DDBJ databases">
        <authorList>
            <person name="Li R."/>
            <person name="Bekaert M."/>
        </authorList>
    </citation>
    <scope>NUCLEOTIDE SEQUENCE</scope>
    <source>
        <strain evidence="3">Farmed</strain>
    </source>
</reference>
<dbReference type="Proteomes" id="UP000597762">
    <property type="component" value="Unassembled WGS sequence"/>
</dbReference>
<sequence>MLFRYFCRKTLILLCITFNICLANGSDEENRKKRQWSKSTINYTDAFQTPTSITTGTSADFTSNHRLSSKRFISKPKNERDLEAFTSKKIKNQPQVNSINRERSNLEHSKGSSANEMASSRDDTEAEFNHIKRDTGLNNYPNVTADSSTGSHSNIEASLSNTKTAQLADNGDQISSNAWPQPIETGSGLSGGNDSEILEWTDSTPVSLVSGETSPSAVKNEELSTYQLHSFETTKPLNISADHTSPIFRTKHPDETEASSVGQSSISGWNWSFPASSYQNYRRSEIIFFRCYTNARNRKRIITSKKYYN</sequence>
<name>A0A812C538_ACAPH</name>
<feature type="compositionally biased region" description="Polar residues" evidence="1">
    <location>
        <begin position="136"/>
        <end position="155"/>
    </location>
</feature>
<keyword evidence="2" id="KW-0732">Signal</keyword>
<keyword evidence="4" id="KW-1185">Reference proteome</keyword>
<accession>A0A812C538</accession>
<feature type="signal peptide" evidence="2">
    <location>
        <begin position="1"/>
        <end position="25"/>
    </location>
</feature>
<evidence type="ECO:0000256" key="1">
    <source>
        <dbReference type="SAM" id="MobiDB-lite"/>
    </source>
</evidence>
<feature type="chain" id="PRO_5032701417" evidence="2">
    <location>
        <begin position="26"/>
        <end position="309"/>
    </location>
</feature>
<feature type="region of interest" description="Disordered" evidence="1">
    <location>
        <begin position="87"/>
        <end position="155"/>
    </location>
</feature>
<proteinExistence type="predicted"/>
<comment type="caution">
    <text evidence="3">The sequence shown here is derived from an EMBL/GenBank/DDBJ whole genome shotgun (WGS) entry which is preliminary data.</text>
</comment>
<feature type="compositionally biased region" description="Basic and acidic residues" evidence="1">
    <location>
        <begin position="119"/>
        <end position="135"/>
    </location>
</feature>
<gene>
    <name evidence="3" type="ORF">SPHA_27875</name>
</gene>
<evidence type="ECO:0000256" key="2">
    <source>
        <dbReference type="SAM" id="SignalP"/>
    </source>
</evidence>
<evidence type="ECO:0000313" key="3">
    <source>
        <dbReference type="EMBL" id="CAE1252201.1"/>
    </source>
</evidence>